<dbReference type="PANTHER" id="PTHR44591:SF14">
    <property type="entry name" value="PROTEIN PILG"/>
    <property type="match status" value="1"/>
</dbReference>
<dbReference type="GO" id="GO:0000160">
    <property type="term" value="P:phosphorelay signal transduction system"/>
    <property type="evidence" value="ECO:0007669"/>
    <property type="project" value="UniProtKB-KW"/>
</dbReference>
<keyword evidence="6" id="KW-1185">Reference proteome</keyword>
<sequence length="125" mass="13822">MSLKDLTFALIDDDKTMLKILGALFEEGDLTYSPFHSASTAIIDIIEEQPDCVITDINMAGMDGLSLIKELRKNDIMANTKYIVITANQGDEWKEKAKEAGAHGFILKPFDTDNLLKQVEAICLG</sequence>
<dbReference type="SUPFAM" id="SSF52172">
    <property type="entry name" value="CheY-like"/>
    <property type="match status" value="1"/>
</dbReference>
<protein>
    <submittedName>
        <fullName evidence="5">Putative Chemotaxis regulator protein</fullName>
    </submittedName>
</protein>
<dbReference type="Proteomes" id="UP000231658">
    <property type="component" value="Unassembled WGS sequence"/>
</dbReference>
<dbReference type="AlphaFoldDB" id="A0A1C3RDC5"/>
<dbReference type="InterPro" id="IPR011006">
    <property type="entry name" value="CheY-like_superfamily"/>
</dbReference>
<keyword evidence="1 3" id="KW-0597">Phosphoprotein</keyword>
<dbReference type="SMART" id="SM00448">
    <property type="entry name" value="REC"/>
    <property type="match status" value="1"/>
</dbReference>
<dbReference type="RefSeq" id="WP_069185939.1">
    <property type="nucleotide sequence ID" value="NZ_FLYE01000001.1"/>
</dbReference>
<dbReference type="STRING" id="1867952.MTBPR1_10495"/>
<name>A0A1C3RDC5_9PROT</name>
<organism evidence="5 6">
    <name type="scientific">Candidatus Terasakiella magnetica</name>
    <dbReference type="NCBI Taxonomy" id="1867952"/>
    <lineage>
        <taxon>Bacteria</taxon>
        <taxon>Pseudomonadati</taxon>
        <taxon>Pseudomonadota</taxon>
        <taxon>Alphaproteobacteria</taxon>
        <taxon>Rhodospirillales</taxon>
        <taxon>Terasakiellaceae</taxon>
        <taxon>Terasakiella</taxon>
    </lineage>
</organism>
<feature type="modified residue" description="4-aspartylphosphate" evidence="3">
    <location>
        <position position="56"/>
    </location>
</feature>
<reference evidence="5 6" key="1">
    <citation type="submission" date="2016-07" db="EMBL/GenBank/DDBJ databases">
        <authorList>
            <person name="Lefevre C.T."/>
        </authorList>
    </citation>
    <scope>NUCLEOTIDE SEQUENCE [LARGE SCALE GENOMIC DNA]</scope>
    <source>
        <strain evidence="5">PR1</strain>
    </source>
</reference>
<dbReference type="EMBL" id="FLYE01000001">
    <property type="protein sequence ID" value="SCA55248.1"/>
    <property type="molecule type" value="Genomic_DNA"/>
</dbReference>
<dbReference type="Gene3D" id="3.40.50.2300">
    <property type="match status" value="1"/>
</dbReference>
<feature type="domain" description="Response regulatory" evidence="4">
    <location>
        <begin position="7"/>
        <end position="123"/>
    </location>
</feature>
<dbReference type="PROSITE" id="PS50110">
    <property type="entry name" value="RESPONSE_REGULATORY"/>
    <property type="match status" value="1"/>
</dbReference>
<evidence type="ECO:0000313" key="5">
    <source>
        <dbReference type="EMBL" id="SCA55248.1"/>
    </source>
</evidence>
<keyword evidence="2" id="KW-0902">Two-component regulatory system</keyword>
<dbReference type="Pfam" id="PF00072">
    <property type="entry name" value="Response_reg"/>
    <property type="match status" value="1"/>
</dbReference>
<evidence type="ECO:0000259" key="4">
    <source>
        <dbReference type="PROSITE" id="PS50110"/>
    </source>
</evidence>
<evidence type="ECO:0000256" key="1">
    <source>
        <dbReference type="ARBA" id="ARBA00022553"/>
    </source>
</evidence>
<evidence type="ECO:0000256" key="2">
    <source>
        <dbReference type="ARBA" id="ARBA00023012"/>
    </source>
</evidence>
<gene>
    <name evidence="5" type="ORF">MTBPR1_10495</name>
</gene>
<dbReference type="OrthoDB" id="9782655at2"/>
<accession>A0A1C3RDC5</accession>
<dbReference type="InterPro" id="IPR001789">
    <property type="entry name" value="Sig_transdc_resp-reg_receiver"/>
</dbReference>
<evidence type="ECO:0000313" key="6">
    <source>
        <dbReference type="Proteomes" id="UP000231658"/>
    </source>
</evidence>
<dbReference type="InterPro" id="IPR050595">
    <property type="entry name" value="Bact_response_regulator"/>
</dbReference>
<proteinExistence type="predicted"/>
<evidence type="ECO:0000256" key="3">
    <source>
        <dbReference type="PROSITE-ProRule" id="PRU00169"/>
    </source>
</evidence>
<dbReference type="PANTHER" id="PTHR44591">
    <property type="entry name" value="STRESS RESPONSE REGULATOR PROTEIN 1"/>
    <property type="match status" value="1"/>
</dbReference>